<keyword evidence="7" id="KW-1185">Reference proteome</keyword>
<feature type="signal peptide" evidence="4">
    <location>
        <begin position="1"/>
        <end position="28"/>
    </location>
</feature>
<feature type="domain" description="SsuA/THI5-like" evidence="5">
    <location>
        <begin position="76"/>
        <end position="282"/>
    </location>
</feature>
<dbReference type="Pfam" id="PF09084">
    <property type="entry name" value="NMT1"/>
    <property type="match status" value="1"/>
</dbReference>
<dbReference type="Proteomes" id="UP001484097">
    <property type="component" value="Unassembled WGS sequence"/>
</dbReference>
<dbReference type="PANTHER" id="PTHR30024">
    <property type="entry name" value="ALIPHATIC SULFONATES-BINDING PROTEIN-RELATED"/>
    <property type="match status" value="1"/>
</dbReference>
<organism evidence="6 7">
    <name type="scientific">Citricoccus nitrophenolicus</name>
    <dbReference type="NCBI Taxonomy" id="863575"/>
    <lineage>
        <taxon>Bacteria</taxon>
        <taxon>Bacillati</taxon>
        <taxon>Actinomycetota</taxon>
        <taxon>Actinomycetes</taxon>
        <taxon>Micrococcales</taxon>
        <taxon>Micrococcaceae</taxon>
        <taxon>Citricoccus</taxon>
    </lineage>
</organism>
<evidence type="ECO:0000313" key="7">
    <source>
        <dbReference type="Proteomes" id="UP001484097"/>
    </source>
</evidence>
<feature type="chain" id="PRO_5045216535" evidence="4">
    <location>
        <begin position="29"/>
        <end position="347"/>
    </location>
</feature>
<name>A0ABV0IKM2_9MICC</name>
<reference evidence="6 7" key="1">
    <citation type="submission" date="2024-05" db="EMBL/GenBank/DDBJ databases">
        <authorList>
            <person name="Yi C."/>
        </authorList>
    </citation>
    <scope>NUCLEOTIDE SEQUENCE [LARGE SCALE GENOMIC DNA]</scope>
    <source>
        <strain evidence="6 7">XS13</strain>
    </source>
</reference>
<proteinExistence type="inferred from homology"/>
<evidence type="ECO:0000256" key="2">
    <source>
        <dbReference type="ARBA" id="ARBA00010742"/>
    </source>
</evidence>
<evidence type="ECO:0000313" key="6">
    <source>
        <dbReference type="EMBL" id="MEO9248067.1"/>
    </source>
</evidence>
<comment type="caution">
    <text evidence="6">The sequence shown here is derived from an EMBL/GenBank/DDBJ whole genome shotgun (WGS) entry which is preliminary data.</text>
</comment>
<evidence type="ECO:0000256" key="1">
    <source>
        <dbReference type="ARBA" id="ARBA00004418"/>
    </source>
</evidence>
<protein>
    <submittedName>
        <fullName evidence="6">ABC transporter substrate-binding protein</fullName>
    </submittedName>
</protein>
<dbReference type="EMBL" id="JBDXMX010000004">
    <property type="protein sequence ID" value="MEO9248067.1"/>
    <property type="molecule type" value="Genomic_DNA"/>
</dbReference>
<dbReference type="InterPro" id="IPR015168">
    <property type="entry name" value="SsuA/THI5"/>
</dbReference>
<evidence type="ECO:0000259" key="5">
    <source>
        <dbReference type="Pfam" id="PF09084"/>
    </source>
</evidence>
<gene>
    <name evidence="6" type="ORF">ABDK96_10265</name>
</gene>
<sequence length="347" mass="36266">MTCPTAPVSPMLRRSVAAALVAGTLALAGCGSGSPSGAEGSAADTSADSAGVGSGELTSIAVGTIAIASSTELRYGVAEGIFEDHGLDVELIEGQGGAALLPAVQNGSMQFAVGNPMSVLTAADQGLPMKVVSGYSWSAAEGEDINAVFARKDSGIEGFDDLEGQTVSVNAVHTLGDLSIMEATERAGADPEAINFNEMPFPDMLAQLEQGNVDAVWLPEPFMGRALADPENVLVGYPNQEVMDGMPLTIAFTSESIAEESPELVTAFQEALTESAERAAQDEEGVRAMLPEFLKMDEETAQSIRLEPAHTDLPVEKMQTIYDLMLTYGMAENPLDVESLYVTPQGQ</sequence>
<dbReference type="SUPFAM" id="SSF53850">
    <property type="entry name" value="Periplasmic binding protein-like II"/>
    <property type="match status" value="1"/>
</dbReference>
<accession>A0ABV0IKM2</accession>
<dbReference type="PANTHER" id="PTHR30024:SF47">
    <property type="entry name" value="TAURINE-BINDING PERIPLASMIC PROTEIN"/>
    <property type="match status" value="1"/>
</dbReference>
<comment type="similarity">
    <text evidence="2">Belongs to the bacterial solute-binding protein SsuA/TauA family.</text>
</comment>
<dbReference type="RefSeq" id="WP_347920684.1">
    <property type="nucleotide sequence ID" value="NZ_JBDXMX010000004.1"/>
</dbReference>
<keyword evidence="3 4" id="KW-0732">Signal</keyword>
<comment type="subcellular location">
    <subcellularLocation>
        <location evidence="1">Periplasm</location>
    </subcellularLocation>
</comment>
<evidence type="ECO:0000256" key="4">
    <source>
        <dbReference type="SAM" id="SignalP"/>
    </source>
</evidence>
<dbReference type="Gene3D" id="3.40.190.10">
    <property type="entry name" value="Periplasmic binding protein-like II"/>
    <property type="match status" value="2"/>
</dbReference>
<evidence type="ECO:0000256" key="3">
    <source>
        <dbReference type="ARBA" id="ARBA00022729"/>
    </source>
</evidence>